<dbReference type="Proteomes" id="UP000297776">
    <property type="component" value="Unassembled WGS sequence"/>
</dbReference>
<feature type="compositionally biased region" description="Basic and acidic residues" evidence="1">
    <location>
        <begin position="1"/>
        <end position="11"/>
    </location>
</feature>
<gene>
    <name evidence="2" type="ORF">E2626_08715</name>
</gene>
<evidence type="ECO:0000256" key="1">
    <source>
        <dbReference type="SAM" id="MobiDB-lite"/>
    </source>
</evidence>
<evidence type="ECO:0000313" key="2">
    <source>
        <dbReference type="EMBL" id="TFE01643.1"/>
    </source>
</evidence>
<sequence length="81" mass="9372">MNWEKTNKFEKMSGTMTQSLEPGRNYTGEELQEIIVNEDILLLYPMKTNFLLSRHGNTESFPGMKVFIVRDHPISRSAPLL</sequence>
<proteinExistence type="predicted"/>
<comment type="caution">
    <text evidence="2">The sequence shown here is derived from an EMBL/GenBank/DDBJ whole genome shotgun (WGS) entry which is preliminary data.</text>
</comment>
<protein>
    <submittedName>
        <fullName evidence="2">Uncharacterized protein</fullName>
    </submittedName>
</protein>
<keyword evidence="3" id="KW-1185">Reference proteome</keyword>
<feature type="region of interest" description="Disordered" evidence="1">
    <location>
        <begin position="1"/>
        <end position="24"/>
    </location>
</feature>
<name>A0A4Y8LH13_9BACL</name>
<organism evidence="2 3">
    <name type="scientific">Jeotgalibacillus salarius</name>
    <dbReference type="NCBI Taxonomy" id="546023"/>
    <lineage>
        <taxon>Bacteria</taxon>
        <taxon>Bacillati</taxon>
        <taxon>Bacillota</taxon>
        <taxon>Bacilli</taxon>
        <taxon>Bacillales</taxon>
        <taxon>Caryophanaceae</taxon>
        <taxon>Jeotgalibacillus</taxon>
    </lineage>
</organism>
<dbReference type="EMBL" id="SORX01000004">
    <property type="protein sequence ID" value="TFE01643.1"/>
    <property type="molecule type" value="Genomic_DNA"/>
</dbReference>
<accession>A0A4Y8LH13</accession>
<dbReference type="RefSeq" id="WP_134381359.1">
    <property type="nucleotide sequence ID" value="NZ_SORX01000004.1"/>
</dbReference>
<reference evidence="2 3" key="1">
    <citation type="submission" date="2019-03" db="EMBL/GenBank/DDBJ databases">
        <authorList>
            <person name="Yang Y."/>
        </authorList>
    </citation>
    <scope>NUCLEOTIDE SEQUENCE [LARGE SCALE GENOMIC DNA]</scope>
    <source>
        <strain evidence="2 3">ASL-1</strain>
    </source>
</reference>
<evidence type="ECO:0000313" key="3">
    <source>
        <dbReference type="Proteomes" id="UP000297776"/>
    </source>
</evidence>
<dbReference type="AlphaFoldDB" id="A0A4Y8LH13"/>